<dbReference type="SUPFAM" id="SSF53448">
    <property type="entry name" value="Nucleotide-diphospho-sugar transferases"/>
    <property type="match status" value="1"/>
</dbReference>
<dbReference type="Gene3D" id="3.90.550.10">
    <property type="entry name" value="Spore Coat Polysaccharide Biosynthesis Protein SpsA, Chain A"/>
    <property type="match status" value="1"/>
</dbReference>
<organism evidence="4 5">
    <name type="scientific">Paenibacillus urinalis</name>
    <dbReference type="NCBI Taxonomy" id="521520"/>
    <lineage>
        <taxon>Bacteria</taxon>
        <taxon>Bacillati</taxon>
        <taxon>Bacillota</taxon>
        <taxon>Bacilli</taxon>
        <taxon>Bacillales</taxon>
        <taxon>Paenibacillaceae</taxon>
        <taxon>Paenibacillus</taxon>
    </lineage>
</organism>
<dbReference type="InterPro" id="IPR001173">
    <property type="entry name" value="Glyco_trans_2-like"/>
</dbReference>
<dbReference type="EMBL" id="CP118108">
    <property type="protein sequence ID" value="WDI02234.1"/>
    <property type="molecule type" value="Genomic_DNA"/>
</dbReference>
<dbReference type="Pfam" id="PF00535">
    <property type="entry name" value="Glycos_transf_2"/>
    <property type="match status" value="1"/>
</dbReference>
<dbReference type="SUPFAM" id="SSF48452">
    <property type="entry name" value="TPR-like"/>
    <property type="match status" value="2"/>
</dbReference>
<dbReference type="PANTHER" id="PTHR43630:SF2">
    <property type="entry name" value="GLYCOSYLTRANSFERASE"/>
    <property type="match status" value="1"/>
</dbReference>
<evidence type="ECO:0000313" key="5">
    <source>
        <dbReference type="Proteomes" id="UP001221519"/>
    </source>
</evidence>
<dbReference type="GO" id="GO:0016757">
    <property type="term" value="F:glycosyltransferase activity"/>
    <property type="evidence" value="ECO:0007669"/>
    <property type="project" value="UniProtKB-KW"/>
</dbReference>
<feature type="compositionally biased region" description="Low complexity" evidence="2">
    <location>
        <begin position="581"/>
        <end position="590"/>
    </location>
</feature>
<evidence type="ECO:0000256" key="2">
    <source>
        <dbReference type="SAM" id="MobiDB-lite"/>
    </source>
</evidence>
<accession>A0ABY7XBK8</accession>
<evidence type="ECO:0000259" key="3">
    <source>
        <dbReference type="Pfam" id="PF00535"/>
    </source>
</evidence>
<dbReference type="InterPro" id="IPR029044">
    <property type="entry name" value="Nucleotide-diphossugar_trans"/>
</dbReference>
<proteinExistence type="predicted"/>
<dbReference type="InterPro" id="IPR019734">
    <property type="entry name" value="TPR_rpt"/>
</dbReference>
<keyword evidence="4" id="KW-0808">Transferase</keyword>
<feature type="compositionally biased region" description="Low complexity" evidence="2">
    <location>
        <begin position="489"/>
        <end position="500"/>
    </location>
</feature>
<gene>
    <name evidence="4" type="ORF">PUW25_24070</name>
</gene>
<dbReference type="PANTHER" id="PTHR43630">
    <property type="entry name" value="POLY-BETA-1,6-N-ACETYL-D-GLUCOSAMINE SYNTHASE"/>
    <property type="match status" value="1"/>
</dbReference>
<dbReference type="CDD" id="cd02511">
    <property type="entry name" value="Beta4Glucosyltransferase"/>
    <property type="match status" value="1"/>
</dbReference>
<keyword evidence="5" id="KW-1185">Reference proteome</keyword>
<feature type="region of interest" description="Disordered" evidence="2">
    <location>
        <begin position="468"/>
        <end position="501"/>
    </location>
</feature>
<name>A0ABY7XBK8_9BACL</name>
<dbReference type="Proteomes" id="UP001221519">
    <property type="component" value="Chromosome"/>
</dbReference>
<dbReference type="Gene3D" id="1.25.40.10">
    <property type="entry name" value="Tetratricopeptide repeat domain"/>
    <property type="match status" value="3"/>
</dbReference>
<dbReference type="PROSITE" id="PS50005">
    <property type="entry name" value="TPR"/>
    <property type="match status" value="2"/>
</dbReference>
<keyword evidence="1" id="KW-0802">TPR repeat</keyword>
<dbReference type="EC" id="2.4.-.-" evidence="4"/>
<dbReference type="RefSeq" id="WP_274338478.1">
    <property type="nucleotide sequence ID" value="NZ_CP118108.1"/>
</dbReference>
<protein>
    <submittedName>
        <fullName evidence="4">Glycosyltransferase</fullName>
        <ecNumber evidence="4">2.4.-.-</ecNumber>
    </submittedName>
</protein>
<dbReference type="SMART" id="SM00028">
    <property type="entry name" value="TPR"/>
    <property type="match status" value="4"/>
</dbReference>
<feature type="repeat" description="TPR" evidence="1">
    <location>
        <begin position="277"/>
        <end position="310"/>
    </location>
</feature>
<keyword evidence="4" id="KW-0328">Glycosyltransferase</keyword>
<sequence>MKQPTLGVHMIIRNEEARLANCLASIQSIADEIIVVDTGSTDRSMQIAKQFGAVVVCSTWKEDFAKARNEGISLAGTDWILVLDADEELTHGQNEIKAFLQGTSADVCTIQLENWTGLQPEDRTFYEAERVFRNFRGFYYKGIIHEQLVRNDNMKPEGASEACIGKSPIRVQHYGYLPAVLQEKQTARRNLGLIQKALELDPKDTFHLYNLGVTCCQLGMWEQAKEAYEASLRDSPLSAPYRATLVRDLAKLLHALELYDEGRALLLTELLHYSDYAELHVLLGMIERSQGMMNLAYASFQAALEVKPAGSYVTDAGMNSYVPQVHMADIDKHKERWAQAEERYSASLEECPGYVPAAIGLADLLHLQGEKDTTITQRLLQLMTPTDPIFLYKAAHALSLCGAYEAALSVLPEDRIQASDEAWVRLCLMQTERYPWAAGRAQQQISLLQQAQAAAQEEVEDTAAIRTEGEREAEREKKTMTETERETGTRAATQESAETEAQVKERAAVMEMAVIDWSLSEWRIGARLPEALVTILGEQSRVYLQMEARLFHSGLQTEQSGEGEADTGAANPATDEGGADPGAPNPAAEARAEEAALSALAVRLCERAAECGWKQLVLQMKAAGLITTRQCAGILYRCGYRRTAADQYLELLAQDQLDADGAFELAELLYDQKLYAKSAALFDRAIQLNPQHQPSRAGAAASYLQLAYNTAVQTLNSAGQLPGASQLQSHLRKLGDSTLQLMDLGWQTRRSGRERRNGHV</sequence>
<feature type="domain" description="Glycosyltransferase 2-like" evidence="3">
    <location>
        <begin position="8"/>
        <end position="117"/>
    </location>
</feature>
<dbReference type="Pfam" id="PF13431">
    <property type="entry name" value="TPR_17"/>
    <property type="match status" value="1"/>
</dbReference>
<evidence type="ECO:0000313" key="4">
    <source>
        <dbReference type="EMBL" id="WDI02234.1"/>
    </source>
</evidence>
<feature type="repeat" description="TPR" evidence="1">
    <location>
        <begin position="659"/>
        <end position="692"/>
    </location>
</feature>
<reference evidence="4 5" key="1">
    <citation type="submission" date="2023-02" db="EMBL/GenBank/DDBJ databases">
        <title>Pathogen: clinical or host-associated sample.</title>
        <authorList>
            <person name="Hergert J."/>
            <person name="Casey R."/>
            <person name="Wagner J."/>
            <person name="Young E.L."/>
            <person name="Oakeson K.F."/>
        </authorList>
    </citation>
    <scope>NUCLEOTIDE SEQUENCE [LARGE SCALE GENOMIC DNA]</scope>
    <source>
        <strain evidence="4 5">2022CK-00829</strain>
    </source>
</reference>
<dbReference type="InterPro" id="IPR011990">
    <property type="entry name" value="TPR-like_helical_dom_sf"/>
</dbReference>
<feature type="region of interest" description="Disordered" evidence="2">
    <location>
        <begin position="555"/>
        <end position="590"/>
    </location>
</feature>
<evidence type="ECO:0000256" key="1">
    <source>
        <dbReference type="PROSITE-ProRule" id="PRU00339"/>
    </source>
</evidence>
<feature type="compositionally biased region" description="Basic and acidic residues" evidence="2">
    <location>
        <begin position="468"/>
        <end position="488"/>
    </location>
</feature>